<reference evidence="2 3" key="1">
    <citation type="submission" date="2023-11" db="EMBL/GenBank/DDBJ databases">
        <title>Draft genome sequence of Microbacterium arthrosphaerae JCM 30492.</title>
        <authorList>
            <person name="Zhang G."/>
            <person name="Ding Y."/>
        </authorList>
    </citation>
    <scope>NUCLEOTIDE SEQUENCE [LARGE SCALE GENOMIC DNA]</scope>
    <source>
        <strain evidence="2 3">JCM 30492</strain>
    </source>
</reference>
<evidence type="ECO:0000313" key="2">
    <source>
        <dbReference type="EMBL" id="MDW4573191.1"/>
    </source>
</evidence>
<comment type="caution">
    <text evidence="2">The sequence shown here is derived from an EMBL/GenBank/DDBJ whole genome shotgun (WGS) entry which is preliminary data.</text>
</comment>
<feature type="transmembrane region" description="Helical" evidence="1">
    <location>
        <begin position="35"/>
        <end position="54"/>
    </location>
</feature>
<dbReference type="Proteomes" id="UP001283109">
    <property type="component" value="Unassembled WGS sequence"/>
</dbReference>
<accession>A0ABU4H1J1</accession>
<evidence type="ECO:0008006" key="4">
    <source>
        <dbReference type="Google" id="ProtNLM"/>
    </source>
</evidence>
<keyword evidence="3" id="KW-1185">Reference proteome</keyword>
<keyword evidence="1" id="KW-0812">Transmembrane</keyword>
<dbReference type="RefSeq" id="WP_318353710.1">
    <property type="nucleotide sequence ID" value="NZ_JAWQEV010000003.1"/>
</dbReference>
<dbReference type="EMBL" id="JAWQEV010000003">
    <property type="protein sequence ID" value="MDW4573191.1"/>
    <property type="molecule type" value="Genomic_DNA"/>
</dbReference>
<name>A0ABU4H1J1_9MICO</name>
<evidence type="ECO:0000313" key="3">
    <source>
        <dbReference type="Proteomes" id="UP001283109"/>
    </source>
</evidence>
<keyword evidence="1" id="KW-1133">Transmembrane helix</keyword>
<gene>
    <name evidence="2" type="ORF">R8Z58_10460</name>
</gene>
<sequence>MTPRHVRALRGTAAAWVATIVAATAHTLAGGGAPAPGLVVAVGVLASPFAVALAGRGLAAWRVGATVLTSQALFHTAFALTAGADPTALHGHHVAHLGHDLGSLVLPDAPMLAAHVLAAIATVLALHGGERLLRALGRGIRSVFTRARAVTPRAAVPGLVVTATAPRPAGPLRVLLSDLLRRGPPALV</sequence>
<proteinExistence type="predicted"/>
<evidence type="ECO:0000256" key="1">
    <source>
        <dbReference type="SAM" id="Phobius"/>
    </source>
</evidence>
<feature type="transmembrane region" description="Helical" evidence="1">
    <location>
        <begin position="61"/>
        <end position="84"/>
    </location>
</feature>
<protein>
    <recommendedName>
        <fullName evidence="4">MFS transporter</fullName>
    </recommendedName>
</protein>
<feature type="transmembrane region" description="Helical" evidence="1">
    <location>
        <begin position="104"/>
        <end position="126"/>
    </location>
</feature>
<organism evidence="2 3">
    <name type="scientific">Microbacterium arthrosphaerae</name>
    <dbReference type="NCBI Taxonomy" id="792652"/>
    <lineage>
        <taxon>Bacteria</taxon>
        <taxon>Bacillati</taxon>
        <taxon>Actinomycetota</taxon>
        <taxon>Actinomycetes</taxon>
        <taxon>Micrococcales</taxon>
        <taxon>Microbacteriaceae</taxon>
        <taxon>Microbacterium</taxon>
    </lineage>
</organism>
<keyword evidence="1" id="KW-0472">Membrane</keyword>